<evidence type="ECO:0000313" key="2">
    <source>
        <dbReference type="Proteomes" id="UP000824533"/>
    </source>
</evidence>
<protein>
    <submittedName>
        <fullName evidence="1">Uncharacterized protein</fullName>
    </submittedName>
</protein>
<reference evidence="1 2" key="1">
    <citation type="journal article" date="2021" name="Front. Genet.">
        <title>Chromosome-Level Genome Assembly Reveals Significant Gene Expansion in the Toll and IMD Signaling Pathways of Dendrolimus kikuchii.</title>
        <authorList>
            <person name="Zhou J."/>
            <person name="Wu P."/>
            <person name="Xiong Z."/>
            <person name="Liu N."/>
            <person name="Zhao N."/>
            <person name="Ji M."/>
            <person name="Qiu Y."/>
            <person name="Yang B."/>
        </authorList>
    </citation>
    <scope>NUCLEOTIDE SEQUENCE [LARGE SCALE GENOMIC DNA]</scope>
    <source>
        <strain evidence="1">Ann1</strain>
    </source>
</reference>
<organism evidence="1 2">
    <name type="scientific">Dendrolimus kikuchii</name>
    <dbReference type="NCBI Taxonomy" id="765133"/>
    <lineage>
        <taxon>Eukaryota</taxon>
        <taxon>Metazoa</taxon>
        <taxon>Ecdysozoa</taxon>
        <taxon>Arthropoda</taxon>
        <taxon>Hexapoda</taxon>
        <taxon>Insecta</taxon>
        <taxon>Pterygota</taxon>
        <taxon>Neoptera</taxon>
        <taxon>Endopterygota</taxon>
        <taxon>Lepidoptera</taxon>
        <taxon>Glossata</taxon>
        <taxon>Ditrysia</taxon>
        <taxon>Bombycoidea</taxon>
        <taxon>Lasiocampidae</taxon>
        <taxon>Dendrolimus</taxon>
    </lineage>
</organism>
<gene>
    <name evidence="1" type="ORF">K1T71_000184</name>
</gene>
<name>A0ACC1DIN4_9NEOP</name>
<comment type="caution">
    <text evidence="1">The sequence shown here is derived from an EMBL/GenBank/DDBJ whole genome shotgun (WGS) entry which is preliminary data.</text>
</comment>
<dbReference type="EMBL" id="CM034387">
    <property type="protein sequence ID" value="KAJ0183761.1"/>
    <property type="molecule type" value="Genomic_DNA"/>
</dbReference>
<dbReference type="Proteomes" id="UP000824533">
    <property type="component" value="Linkage Group LG01"/>
</dbReference>
<sequence>MDFTTALIVGIHSTLCEMWDDVEEETPAQPEPAPAADAAPAGESASEATQEAKPEEAETPAPLNPMDSNESRRLVFKHWIRPKTSQYHYLYDYQTNYYDDVIRYLDRRNLGLPVERPRAQTWGERALRTYLSKSSSNYTTRTNKQDTKLLHEISIGAKFQRFHSKSRISRKYSHLGFNTISI</sequence>
<keyword evidence="2" id="KW-1185">Reference proteome</keyword>
<accession>A0ACC1DIN4</accession>
<proteinExistence type="predicted"/>
<evidence type="ECO:0000313" key="1">
    <source>
        <dbReference type="EMBL" id="KAJ0183761.1"/>
    </source>
</evidence>